<dbReference type="Proteomes" id="UP000602905">
    <property type="component" value="Unassembled WGS sequence"/>
</dbReference>
<evidence type="ECO:0000256" key="6">
    <source>
        <dbReference type="RuleBase" id="RU361277"/>
    </source>
</evidence>
<reference evidence="8" key="1">
    <citation type="submission" date="2020-09" db="EMBL/GenBank/DDBJ databases">
        <title>Comparative genome analyses of four rice-infecting Rhizoctonia solani isolates reveal extensive enrichment of homogalacturonan modification genes.</title>
        <authorList>
            <person name="Lee D.-Y."/>
            <person name="Jeon J."/>
            <person name="Kim K.-T."/>
            <person name="Cheong K."/>
            <person name="Song H."/>
            <person name="Choi G."/>
            <person name="Ko J."/>
            <person name="Opiyo S.O."/>
            <person name="Zuo S."/>
            <person name="Madhav S."/>
            <person name="Lee Y.-H."/>
            <person name="Wang G.-L."/>
        </authorList>
    </citation>
    <scope>NUCLEOTIDE SEQUENCE</scope>
    <source>
        <strain evidence="8">AG1-IA WGL</strain>
    </source>
</reference>
<evidence type="ECO:0000256" key="4">
    <source>
        <dbReference type="ARBA" id="ARBA00022833"/>
    </source>
</evidence>
<evidence type="ECO:0000313" key="8">
    <source>
        <dbReference type="EMBL" id="KAF8707714.1"/>
    </source>
</evidence>
<keyword evidence="5" id="KW-0560">Oxidoreductase</keyword>
<dbReference type="InterPro" id="IPR036291">
    <property type="entry name" value="NAD(P)-bd_dom_sf"/>
</dbReference>
<dbReference type="PANTHER" id="PTHR42940:SF7">
    <property type="entry name" value="ALCOHOL DEHYDROGENASE-LIKE N-TERMINAL DOMAIN-CONTAINING PROTEIN"/>
    <property type="match status" value="1"/>
</dbReference>
<comment type="caution">
    <text evidence="8">The sequence shown here is derived from an EMBL/GenBank/DDBJ whole genome shotgun (WGS) entry which is preliminary data.</text>
</comment>
<sequence>MFIVDKISRPFRPEDIVEIQHSNQTEHILPGTICSKWDFVFEWDENCVKSSTLEEWRQHSDKLCDEALIETFPNPSSSTGTDLLEAIERRAEQGPGAARNFIDHVNRMPPEGIRASDDQIRRAQRFFYKYSSPILSGNMPHDPCSARVYALNAPRHSARITRVLHTVSYLVPGKSSKSGEYSITEATNDRTFRRLLETLQMILDAMGGHISLVEREGINIKPDVHDLAPGEEGWRSIVRVRLLHGVARRRIMERVRHPESTGGGLPRYDFSVDGYPINQEDLAGTLSSFCTAPLFCMERLGYHPPLFEKEDYLALWRHIGYYMGINPEILSRHFSGVSVNNKFIVSIIVHLLEDSEHEEGSLPPPTMPILHAISNRPPFPTPFAYNCALTRFLVGDLLANYLQIPKTPHLEYCFLRTRLLLGKVPYLFGRVYRIRNWESRRIRISREGLSRMVRWQLGMRRTVFRPRQEDGDIAPGVEQAEAVVPNMVLGQAFLREYNLFIREMLGVMGGVVLSALAVGWQARTVVCPGPGQPWELIDDFPVPTPGLHDVLIKVIAVGLCGGDGVLRSGGMPGLNYPVVAGHEIVGRVAALGSDVEQFSGTSIWKWTIGQRVGVGWNAGRCQKCYYCRAGNPQGCGMAAHATALTRDGGFAEYMVAHFTALVPYPDELSPLQAPLLCAGLTCFNSLRHTRAKPGDSVLIIGCGGLGHVAISLARAMGLRPIVLSRTEAKRKYAMELGAEAFIASQAWPVTQDEPEDPLTKEIIRVIDSPFGGSGPGGVNIVLQTAPEEETLRRVTGALAMDAEIILLSEPHSMKIDLPLMPFLIKRASIRGWTAGVPTDAYDTLRFCVQSGVRCIVETTTMENAETAYTNMSKALFRTVVVIDPSQAG</sequence>
<proteinExistence type="inferred from homology"/>
<evidence type="ECO:0000256" key="5">
    <source>
        <dbReference type="ARBA" id="ARBA00023002"/>
    </source>
</evidence>
<comment type="similarity">
    <text evidence="2 6">Belongs to the zinc-containing alcohol dehydrogenase family.</text>
</comment>
<dbReference type="PANTHER" id="PTHR42940">
    <property type="entry name" value="ALCOHOL DEHYDROGENASE 1-RELATED"/>
    <property type="match status" value="1"/>
</dbReference>
<dbReference type="SMART" id="SM00829">
    <property type="entry name" value="PKS_ER"/>
    <property type="match status" value="1"/>
</dbReference>
<dbReference type="Gene3D" id="3.90.180.10">
    <property type="entry name" value="Medium-chain alcohol dehydrogenases, catalytic domain"/>
    <property type="match status" value="1"/>
</dbReference>
<dbReference type="SUPFAM" id="SSF50129">
    <property type="entry name" value="GroES-like"/>
    <property type="match status" value="1"/>
</dbReference>
<evidence type="ECO:0000256" key="3">
    <source>
        <dbReference type="ARBA" id="ARBA00022723"/>
    </source>
</evidence>
<dbReference type="Pfam" id="PF08240">
    <property type="entry name" value="ADH_N"/>
    <property type="match status" value="1"/>
</dbReference>
<keyword evidence="3 6" id="KW-0479">Metal-binding</keyword>
<feature type="domain" description="Enoyl reductase (ER)" evidence="7">
    <location>
        <begin position="535"/>
        <end position="882"/>
    </location>
</feature>
<accession>A0A8H7HS40</accession>
<evidence type="ECO:0000256" key="2">
    <source>
        <dbReference type="ARBA" id="ARBA00008072"/>
    </source>
</evidence>
<dbReference type="GO" id="GO:0005737">
    <property type="term" value="C:cytoplasm"/>
    <property type="evidence" value="ECO:0007669"/>
    <property type="project" value="TreeGrafter"/>
</dbReference>
<dbReference type="GO" id="GO:0008270">
    <property type="term" value="F:zinc ion binding"/>
    <property type="evidence" value="ECO:0007669"/>
    <property type="project" value="InterPro"/>
</dbReference>
<dbReference type="Pfam" id="PF00107">
    <property type="entry name" value="ADH_zinc_N"/>
    <property type="match status" value="1"/>
</dbReference>
<feature type="non-terminal residue" evidence="8">
    <location>
        <position position="1"/>
    </location>
</feature>
<organism evidence="8 9">
    <name type="scientific">Rhizoctonia solani</name>
    <dbReference type="NCBI Taxonomy" id="456999"/>
    <lineage>
        <taxon>Eukaryota</taxon>
        <taxon>Fungi</taxon>
        <taxon>Dikarya</taxon>
        <taxon>Basidiomycota</taxon>
        <taxon>Agaricomycotina</taxon>
        <taxon>Agaricomycetes</taxon>
        <taxon>Cantharellales</taxon>
        <taxon>Ceratobasidiaceae</taxon>
        <taxon>Rhizoctonia</taxon>
    </lineage>
</organism>
<dbReference type="InterPro" id="IPR013154">
    <property type="entry name" value="ADH-like_N"/>
</dbReference>
<comment type="cofactor">
    <cofactor evidence="1 6">
        <name>Zn(2+)</name>
        <dbReference type="ChEBI" id="CHEBI:29105"/>
    </cofactor>
</comment>
<dbReference type="InterPro" id="IPR013149">
    <property type="entry name" value="ADH-like_C"/>
</dbReference>
<gene>
    <name evidence="8" type="ORF">RHS03_04035</name>
</gene>
<dbReference type="EMBL" id="JACYCD010000049">
    <property type="protein sequence ID" value="KAF8707714.1"/>
    <property type="molecule type" value="Genomic_DNA"/>
</dbReference>
<dbReference type="AlphaFoldDB" id="A0A8H7HS40"/>
<dbReference type="SUPFAM" id="SSF51735">
    <property type="entry name" value="NAD(P)-binding Rossmann-fold domains"/>
    <property type="match status" value="1"/>
</dbReference>
<protein>
    <recommendedName>
        <fullName evidence="7">Enoyl reductase (ER) domain-containing protein</fullName>
    </recommendedName>
</protein>
<keyword evidence="4 6" id="KW-0862">Zinc</keyword>
<name>A0A8H7HS40_9AGAM</name>
<dbReference type="InterPro" id="IPR011032">
    <property type="entry name" value="GroES-like_sf"/>
</dbReference>
<dbReference type="InterPro" id="IPR018713">
    <property type="entry name" value="MPAB/Lcp_cat_dom"/>
</dbReference>
<dbReference type="InterPro" id="IPR002328">
    <property type="entry name" value="ADH_Zn_CS"/>
</dbReference>
<dbReference type="InterPro" id="IPR020843">
    <property type="entry name" value="ER"/>
</dbReference>
<dbReference type="OrthoDB" id="6361347at2759"/>
<dbReference type="PROSITE" id="PS00059">
    <property type="entry name" value="ADH_ZINC"/>
    <property type="match status" value="1"/>
</dbReference>
<dbReference type="GO" id="GO:0004022">
    <property type="term" value="F:alcohol dehydrogenase (NAD+) activity"/>
    <property type="evidence" value="ECO:0007669"/>
    <property type="project" value="TreeGrafter"/>
</dbReference>
<evidence type="ECO:0000256" key="1">
    <source>
        <dbReference type="ARBA" id="ARBA00001947"/>
    </source>
</evidence>
<dbReference type="Gene3D" id="3.40.50.720">
    <property type="entry name" value="NAD(P)-binding Rossmann-like Domain"/>
    <property type="match status" value="1"/>
</dbReference>
<dbReference type="Pfam" id="PF09995">
    <property type="entry name" value="MPAB_Lcp_cat"/>
    <property type="match status" value="1"/>
</dbReference>
<evidence type="ECO:0000313" key="9">
    <source>
        <dbReference type="Proteomes" id="UP000602905"/>
    </source>
</evidence>
<evidence type="ECO:0000259" key="7">
    <source>
        <dbReference type="SMART" id="SM00829"/>
    </source>
</evidence>